<comment type="function">
    <text evidence="10 12">Involved in protein export. Acts as a chaperone by maintaining the newly synthesized protein in an open conformation. Functions as a peptidyl-prolyl cis-trans isomerase.</text>
</comment>
<dbReference type="InterPro" id="IPR046357">
    <property type="entry name" value="PPIase_dom_sf"/>
</dbReference>
<dbReference type="SUPFAM" id="SSF54534">
    <property type="entry name" value="FKBP-like"/>
    <property type="match status" value="1"/>
</dbReference>
<dbReference type="GO" id="GO:0051301">
    <property type="term" value="P:cell division"/>
    <property type="evidence" value="ECO:0007669"/>
    <property type="project" value="UniProtKB-KW"/>
</dbReference>
<dbReference type="InterPro" id="IPR008881">
    <property type="entry name" value="Trigger_fac_ribosome-bd_bac"/>
</dbReference>
<dbReference type="Gene3D" id="3.30.70.1050">
    <property type="entry name" value="Trigger factor ribosome-binding domain"/>
    <property type="match status" value="1"/>
</dbReference>
<dbReference type="SUPFAM" id="SSF109998">
    <property type="entry name" value="Triger factor/SurA peptide-binding domain-like"/>
    <property type="match status" value="1"/>
</dbReference>
<dbReference type="Gene3D" id="3.10.50.40">
    <property type="match status" value="1"/>
</dbReference>
<feature type="compositionally biased region" description="Basic and acidic residues" evidence="15">
    <location>
        <begin position="456"/>
        <end position="479"/>
    </location>
</feature>
<comment type="subcellular location">
    <subcellularLocation>
        <location evidence="12">Cytoplasm</location>
    </subcellularLocation>
    <text evidence="12">About half TF is bound to the ribosome near the polypeptide exit tunnel while the other half is free in the cytoplasm.</text>
</comment>
<dbReference type="Pfam" id="PF00254">
    <property type="entry name" value="FKBP_C"/>
    <property type="match status" value="1"/>
</dbReference>
<dbReference type="HAMAP" id="MF_00303">
    <property type="entry name" value="Trigger_factor_Tig"/>
    <property type="match status" value="1"/>
</dbReference>
<keyword evidence="5 12" id="KW-0132">Cell division</keyword>
<dbReference type="GO" id="GO:0005737">
    <property type="term" value="C:cytoplasm"/>
    <property type="evidence" value="ECO:0007669"/>
    <property type="project" value="UniProtKB-SubCell"/>
</dbReference>
<evidence type="ECO:0000256" key="5">
    <source>
        <dbReference type="ARBA" id="ARBA00022618"/>
    </source>
</evidence>
<reference evidence="18" key="1">
    <citation type="submission" date="2017-08" db="EMBL/GenBank/DDBJ databases">
        <authorList>
            <person name="Alvarez-Ponce D."/>
            <person name="Weitzman C.L."/>
            <person name="Tillett R.L."/>
            <person name="Sandmeier F.C."/>
            <person name="Tracy C.R."/>
        </authorList>
    </citation>
    <scope>NUCLEOTIDE SEQUENCE [LARGE SCALE GENOMIC DNA]</scope>
    <source>
        <strain evidence="18">723</strain>
    </source>
</reference>
<keyword evidence="12" id="KW-0963">Cytoplasm</keyword>
<evidence type="ECO:0000256" key="1">
    <source>
        <dbReference type="ARBA" id="ARBA00000971"/>
    </source>
</evidence>
<dbReference type="InterPro" id="IPR027304">
    <property type="entry name" value="Trigger_fact/SurA_dom_sf"/>
</dbReference>
<dbReference type="InterPro" id="IPR037041">
    <property type="entry name" value="Trigger_fac_C_sf"/>
</dbReference>
<evidence type="ECO:0000256" key="10">
    <source>
        <dbReference type="ARBA" id="ARBA00024849"/>
    </source>
</evidence>
<gene>
    <name evidence="12" type="primary">tig</name>
    <name evidence="17" type="ORF">CJJ23_01700</name>
</gene>
<evidence type="ECO:0000256" key="4">
    <source>
        <dbReference type="ARBA" id="ARBA00016902"/>
    </source>
</evidence>
<dbReference type="GO" id="GO:0003755">
    <property type="term" value="F:peptidyl-prolyl cis-trans isomerase activity"/>
    <property type="evidence" value="ECO:0007669"/>
    <property type="project" value="UniProtKB-UniRule"/>
</dbReference>
<evidence type="ECO:0000256" key="6">
    <source>
        <dbReference type="ARBA" id="ARBA00023110"/>
    </source>
</evidence>
<evidence type="ECO:0000256" key="15">
    <source>
        <dbReference type="SAM" id="MobiDB-lite"/>
    </source>
</evidence>
<organism evidence="17 18">
    <name type="scientific">Mycoplasmopsis agassizii</name>
    <dbReference type="NCBI Taxonomy" id="33922"/>
    <lineage>
        <taxon>Bacteria</taxon>
        <taxon>Bacillati</taxon>
        <taxon>Mycoplasmatota</taxon>
        <taxon>Mycoplasmoidales</taxon>
        <taxon>Metamycoplasmataceae</taxon>
        <taxon>Mycoplasmopsis</taxon>
    </lineage>
</organism>
<evidence type="ECO:0000256" key="11">
    <source>
        <dbReference type="ARBA" id="ARBA00029986"/>
    </source>
</evidence>
<dbReference type="Pfam" id="PF05697">
    <property type="entry name" value="Trigger_N"/>
    <property type="match status" value="1"/>
</dbReference>
<dbReference type="PIRSF" id="PIRSF003095">
    <property type="entry name" value="Trigger_factor"/>
    <property type="match status" value="1"/>
</dbReference>
<evidence type="ECO:0000256" key="8">
    <source>
        <dbReference type="ARBA" id="ARBA00023235"/>
    </source>
</evidence>
<dbReference type="PROSITE" id="PS50059">
    <property type="entry name" value="FKBP_PPIASE"/>
    <property type="match status" value="1"/>
</dbReference>
<dbReference type="OrthoDB" id="9767721at2"/>
<dbReference type="Gene3D" id="1.10.3120.10">
    <property type="entry name" value="Trigger factor, C-terminal domain"/>
    <property type="match status" value="1"/>
</dbReference>
<dbReference type="GO" id="GO:0015031">
    <property type="term" value="P:protein transport"/>
    <property type="evidence" value="ECO:0007669"/>
    <property type="project" value="UniProtKB-UniRule"/>
</dbReference>
<protein>
    <recommendedName>
        <fullName evidence="4 12">Trigger factor</fullName>
        <shortName evidence="12">TF</shortName>
        <ecNumber evidence="3 12">5.2.1.8</ecNumber>
    </recommendedName>
    <alternativeName>
        <fullName evidence="11 12">PPIase</fullName>
    </alternativeName>
</protein>
<evidence type="ECO:0000256" key="14">
    <source>
        <dbReference type="RuleBase" id="RU003914"/>
    </source>
</evidence>
<dbReference type="SUPFAM" id="SSF102735">
    <property type="entry name" value="Trigger factor ribosome-binding domain"/>
    <property type="match status" value="1"/>
</dbReference>
<feature type="region of interest" description="Disordered" evidence="15">
    <location>
        <begin position="456"/>
        <end position="489"/>
    </location>
</feature>
<comment type="similarity">
    <text evidence="2 12 14">Belongs to the FKBP-type PPIase family. Tig subfamily.</text>
</comment>
<comment type="catalytic activity">
    <reaction evidence="1 12 13">
        <text>[protein]-peptidylproline (omega=180) = [protein]-peptidylproline (omega=0)</text>
        <dbReference type="Rhea" id="RHEA:16237"/>
        <dbReference type="Rhea" id="RHEA-COMP:10747"/>
        <dbReference type="Rhea" id="RHEA-COMP:10748"/>
        <dbReference type="ChEBI" id="CHEBI:83833"/>
        <dbReference type="ChEBI" id="CHEBI:83834"/>
        <dbReference type="EC" id="5.2.1.8"/>
    </reaction>
</comment>
<comment type="domain">
    <text evidence="12">Consists of 3 domains; the N-terminus binds the ribosome, the middle domain has PPIase activity, while the C-terminus has intrinsic chaperone activity on its own.</text>
</comment>
<dbReference type="GO" id="GO:0006457">
    <property type="term" value="P:protein folding"/>
    <property type="evidence" value="ECO:0007669"/>
    <property type="project" value="UniProtKB-UniRule"/>
</dbReference>
<proteinExistence type="inferred from homology"/>
<evidence type="ECO:0000256" key="2">
    <source>
        <dbReference type="ARBA" id="ARBA00005464"/>
    </source>
</evidence>
<dbReference type="NCBIfam" id="TIGR00115">
    <property type="entry name" value="tig"/>
    <property type="match status" value="1"/>
</dbReference>
<dbReference type="FunFam" id="3.10.50.40:FF:000001">
    <property type="entry name" value="Trigger factor"/>
    <property type="match status" value="1"/>
</dbReference>
<dbReference type="InterPro" id="IPR005215">
    <property type="entry name" value="Trig_fac"/>
</dbReference>
<keyword evidence="6 12" id="KW-0697">Rotamase</keyword>
<dbReference type="InterPro" id="IPR036611">
    <property type="entry name" value="Trigger_fac_ribosome-bd_sf"/>
</dbReference>
<dbReference type="InterPro" id="IPR001179">
    <property type="entry name" value="PPIase_FKBP_dom"/>
</dbReference>
<dbReference type="EMBL" id="NQNY01000004">
    <property type="protein sequence ID" value="PAK21487.1"/>
    <property type="molecule type" value="Genomic_DNA"/>
</dbReference>
<evidence type="ECO:0000313" key="18">
    <source>
        <dbReference type="Proteomes" id="UP000216943"/>
    </source>
</evidence>
<comment type="caution">
    <text evidence="17">The sequence shown here is derived from an EMBL/GenBank/DDBJ whole genome shotgun (WGS) entry which is preliminary data.</text>
</comment>
<evidence type="ECO:0000259" key="16">
    <source>
        <dbReference type="PROSITE" id="PS50059"/>
    </source>
</evidence>
<dbReference type="AlphaFoldDB" id="A0A269TJC2"/>
<evidence type="ECO:0000313" key="17">
    <source>
        <dbReference type="EMBL" id="PAK21487.1"/>
    </source>
</evidence>
<dbReference type="Proteomes" id="UP000216943">
    <property type="component" value="Unassembled WGS sequence"/>
</dbReference>
<evidence type="ECO:0000256" key="3">
    <source>
        <dbReference type="ARBA" id="ARBA00013194"/>
    </source>
</evidence>
<evidence type="ECO:0000256" key="13">
    <source>
        <dbReference type="PROSITE-ProRule" id="PRU00277"/>
    </source>
</evidence>
<sequence length="489" mass="55923">MKEEIMTKRTIDKENSEIVVEVSVPSAEWKSAQEKAFNELLKSVRIDGFRPGSKSPAFREQASRRISSQAKWEKAINEKFLNKYLQVANEKIDPSKDTILDSPNYTISKISDEQLEIKFLYPIYPEMEKFNYTGLKVKLGHLSPDKKDIEEALQDFTRRHAKWESTTEKASEGDEMVFDFVGSIDGVEFDGGSAEDHSLKIGGKTFIPGFEEQLVGLKTGDKKDIKVSFPTDYYVSEYAGKEAVFAINVKDVKKPGTIELNKEFFDKISLKDVTDEKSLKEYLKKNLESEIADKAIEKFRAEAFAEIKKGSEILYPRALVLREMSAINNRFEDTLKQQGLTRAEYLEYLKSSDEKLAEQIRTEAKNSLTDQLIYVEISRREKINAAQKDYDAHYKKLAATYKMSLETVTGALTKEQLQATIVNLLVADKLIELNDKKGFEELTKYREEQSKKYDEILKSLEAEKPKTEKDSETKAEPKKSTSAKKTTKK</sequence>
<dbReference type="InterPro" id="IPR008880">
    <property type="entry name" value="Trigger_fac_C"/>
</dbReference>
<evidence type="ECO:0000256" key="7">
    <source>
        <dbReference type="ARBA" id="ARBA00023186"/>
    </source>
</evidence>
<dbReference type="EC" id="5.2.1.8" evidence="3 12"/>
<evidence type="ECO:0000256" key="12">
    <source>
        <dbReference type="HAMAP-Rule" id="MF_00303"/>
    </source>
</evidence>
<keyword evidence="9 12" id="KW-0131">Cell cycle</keyword>
<accession>A0A269TJC2</accession>
<dbReference type="Pfam" id="PF05698">
    <property type="entry name" value="Trigger_C"/>
    <property type="match status" value="1"/>
</dbReference>
<evidence type="ECO:0000256" key="9">
    <source>
        <dbReference type="ARBA" id="ARBA00023306"/>
    </source>
</evidence>
<keyword evidence="8 12" id="KW-0413">Isomerase</keyword>
<name>A0A269TJC2_9BACT</name>
<feature type="domain" description="PPIase FKBP-type" evidence="16">
    <location>
        <begin position="173"/>
        <end position="274"/>
    </location>
</feature>
<keyword evidence="7 12" id="KW-0143">Chaperone</keyword>